<dbReference type="Proteomes" id="UP000177939">
    <property type="component" value="Unassembled WGS sequence"/>
</dbReference>
<proteinExistence type="predicted"/>
<sequence>MFEYLQKFKNLSPSLREVVSSARATQVISELEKKYDVDLNALVIKIMVKEINWTGLSEFLAQEHHLAVAQAVALQAELAERLFKPATQYLGISPQKQLQKFSRQELEHELPAPVAPEKPQLRERQTLPAIQPVASAEQVEKISPQVLQKAGITDRQSVESVRLTSIMQTFFKGIRDSIDTRETLLKQKAAGGLALDAAKADAVMALLKAAKQGKVAAAPTIKKSASPFDSLEQIRDVEYKFPSPLPIPPLIRGGREGGVVEQKPHQFSEQELEHELEPPHQKAEVRSEKLEVPPTPLAPKSEFVISTEKLKQAERALQSGSHQPKADPPRAGKSQITNQSDVRLPRGKDGRNGAERARLDDILKPPAKMQGPLEELAGIDLTIFRRLGDAPESSIKKIENKIRLLEQESYTRRQQGVNAWRHSPVYAQYLALGQESFTSGRPVVDTIAARQKAGAAVLNIAEFDAIAELNGVLRV</sequence>
<accession>A0A1F5TRZ5</accession>
<protein>
    <submittedName>
        <fullName evidence="2">Uncharacterized protein</fullName>
    </submittedName>
</protein>
<evidence type="ECO:0000313" key="2">
    <source>
        <dbReference type="EMBL" id="OGF41673.1"/>
    </source>
</evidence>
<feature type="region of interest" description="Disordered" evidence="1">
    <location>
        <begin position="314"/>
        <end position="360"/>
    </location>
</feature>
<reference evidence="2 3" key="1">
    <citation type="journal article" date="2016" name="Nat. Commun.">
        <title>Thousands of microbial genomes shed light on interconnected biogeochemical processes in an aquifer system.</title>
        <authorList>
            <person name="Anantharaman K."/>
            <person name="Brown C.T."/>
            <person name="Hug L.A."/>
            <person name="Sharon I."/>
            <person name="Castelle C.J."/>
            <person name="Probst A.J."/>
            <person name="Thomas B.C."/>
            <person name="Singh A."/>
            <person name="Wilkins M.J."/>
            <person name="Karaoz U."/>
            <person name="Brodie E.L."/>
            <person name="Williams K.H."/>
            <person name="Hubbard S.S."/>
            <person name="Banfield J.F."/>
        </authorList>
    </citation>
    <scope>NUCLEOTIDE SEQUENCE [LARGE SCALE GENOMIC DNA]</scope>
</reference>
<evidence type="ECO:0000313" key="3">
    <source>
        <dbReference type="Proteomes" id="UP000177939"/>
    </source>
</evidence>
<evidence type="ECO:0000256" key="1">
    <source>
        <dbReference type="SAM" id="MobiDB-lite"/>
    </source>
</evidence>
<comment type="caution">
    <text evidence="2">The sequence shown here is derived from an EMBL/GenBank/DDBJ whole genome shotgun (WGS) entry which is preliminary data.</text>
</comment>
<feature type="compositionally biased region" description="Basic and acidic residues" evidence="1">
    <location>
        <begin position="343"/>
        <end position="360"/>
    </location>
</feature>
<name>A0A1F5TRZ5_9BACT</name>
<feature type="compositionally biased region" description="Basic and acidic residues" evidence="1">
    <location>
        <begin position="265"/>
        <end position="291"/>
    </location>
</feature>
<feature type="region of interest" description="Disordered" evidence="1">
    <location>
        <begin position="265"/>
        <end position="302"/>
    </location>
</feature>
<organism evidence="2 3">
    <name type="scientific">Candidatus Falkowbacteria bacterium RIFOXYC2_FULL_47_12</name>
    <dbReference type="NCBI Taxonomy" id="1798004"/>
    <lineage>
        <taxon>Bacteria</taxon>
        <taxon>Candidatus Falkowiibacteriota</taxon>
    </lineage>
</organism>
<gene>
    <name evidence="2" type="ORF">A2477_03525</name>
</gene>
<dbReference type="AlphaFoldDB" id="A0A1F5TRZ5"/>
<dbReference type="EMBL" id="MFGL01000002">
    <property type="protein sequence ID" value="OGF41673.1"/>
    <property type="molecule type" value="Genomic_DNA"/>
</dbReference>